<comment type="subcellular location">
    <subcellularLocation>
        <location evidence="1">Cell inner membrane</location>
    </subcellularLocation>
</comment>
<evidence type="ECO:0000259" key="3">
    <source>
        <dbReference type="Pfam" id="PF03934"/>
    </source>
</evidence>
<protein>
    <recommendedName>
        <fullName evidence="1">Type II secretion system protein K</fullName>
    </recommendedName>
</protein>
<reference evidence="4 5" key="1">
    <citation type="submission" date="2016-11" db="EMBL/GenBank/DDBJ databases">
        <title>Draft genome of Pseudomonas versuta A4R1.12.</title>
        <authorList>
            <person name="See-Too W.-S."/>
        </authorList>
    </citation>
    <scope>NUCLEOTIDE SEQUENCE [LARGE SCALE GENOMIC DNA]</scope>
    <source>
        <strain evidence="4 5">A4R1.12</strain>
    </source>
</reference>
<dbReference type="AlphaFoldDB" id="A0A853ZVV2"/>
<dbReference type="Pfam" id="PF03934">
    <property type="entry name" value="T2SSK"/>
    <property type="match status" value="1"/>
</dbReference>
<feature type="domain" description="T2SS protein K second SAM-like" evidence="3">
    <location>
        <begin position="178"/>
        <end position="235"/>
    </location>
</feature>
<proteinExistence type="inferred from homology"/>
<keyword evidence="1" id="KW-0997">Cell inner membrane</keyword>
<comment type="similarity">
    <text evidence="1">Belongs to the GSP K family.</text>
</comment>
<dbReference type="InterPro" id="IPR045584">
    <property type="entry name" value="Pilin-like"/>
</dbReference>
<keyword evidence="2" id="KW-0812">Transmembrane</keyword>
<dbReference type="RefSeq" id="WP_073509385.1">
    <property type="nucleotide sequence ID" value="NZ_MPJD01000016.1"/>
</dbReference>
<dbReference type="PANTHER" id="PTHR38831:SF1">
    <property type="entry name" value="TYPE II SECRETION SYSTEM PROTEIN K-RELATED"/>
    <property type="match status" value="1"/>
</dbReference>
<dbReference type="PANTHER" id="PTHR38831">
    <property type="entry name" value="TYPE II SECRETION SYSTEM PROTEIN K"/>
    <property type="match status" value="1"/>
</dbReference>
<keyword evidence="1" id="KW-1003">Cell membrane</keyword>
<dbReference type="Gene3D" id="3.30.1300.30">
    <property type="entry name" value="GSPII I/J protein-like"/>
    <property type="match status" value="1"/>
</dbReference>
<organism evidence="4 5">
    <name type="scientific">Pseudomonas versuta</name>
    <dbReference type="NCBI Taxonomy" id="1788301"/>
    <lineage>
        <taxon>Bacteria</taxon>
        <taxon>Pseudomonadati</taxon>
        <taxon>Pseudomonadota</taxon>
        <taxon>Gammaproteobacteria</taxon>
        <taxon>Pseudomonadales</taxon>
        <taxon>Pseudomonadaceae</taxon>
        <taxon>Pseudomonas</taxon>
    </lineage>
</organism>
<dbReference type="EMBL" id="MPJD01000016">
    <property type="protein sequence ID" value="OKA25563.1"/>
    <property type="molecule type" value="Genomic_DNA"/>
</dbReference>
<evidence type="ECO:0000313" key="5">
    <source>
        <dbReference type="Proteomes" id="UP000185990"/>
    </source>
</evidence>
<dbReference type="SUPFAM" id="SSF47781">
    <property type="entry name" value="RuvA domain 2-like"/>
    <property type="match status" value="1"/>
</dbReference>
<comment type="caution">
    <text evidence="4">The sequence shown here is derived from an EMBL/GenBank/DDBJ whole genome shotgun (WGS) entry which is preliminary data.</text>
</comment>
<dbReference type="PIRSF" id="PIRSF002786">
    <property type="entry name" value="XcpX"/>
    <property type="match status" value="1"/>
</dbReference>
<evidence type="ECO:0000313" key="4">
    <source>
        <dbReference type="EMBL" id="OKA25563.1"/>
    </source>
</evidence>
<gene>
    <name evidence="4" type="ORF">BOH74_07985</name>
</gene>
<keyword evidence="1" id="KW-0813">Transport</keyword>
<evidence type="ECO:0000256" key="2">
    <source>
        <dbReference type="SAM" id="Phobius"/>
    </source>
</evidence>
<dbReference type="InterPro" id="IPR049179">
    <property type="entry name" value="T2SSK_SAM-like_2nd"/>
</dbReference>
<dbReference type="SUPFAM" id="SSF54523">
    <property type="entry name" value="Pili subunits"/>
    <property type="match status" value="1"/>
</dbReference>
<name>A0A853ZVV2_9PSED</name>
<dbReference type="InterPro" id="IPR005628">
    <property type="entry name" value="GspK"/>
</dbReference>
<feature type="transmembrane region" description="Helical" evidence="2">
    <location>
        <begin position="7"/>
        <end position="28"/>
    </location>
</feature>
<keyword evidence="1 2" id="KW-0472">Membrane</keyword>
<evidence type="ECO:0000256" key="1">
    <source>
        <dbReference type="PIRNR" id="PIRNR002786"/>
    </source>
</evidence>
<dbReference type="GO" id="GO:0009306">
    <property type="term" value="P:protein secretion"/>
    <property type="evidence" value="ECO:0007669"/>
    <property type="project" value="InterPro"/>
</dbReference>
<dbReference type="GO" id="GO:0005886">
    <property type="term" value="C:plasma membrane"/>
    <property type="evidence" value="ECO:0007669"/>
    <property type="project" value="UniProtKB-SubCell"/>
</dbReference>
<keyword evidence="2" id="KW-1133">Transmembrane helix</keyword>
<dbReference type="Gene3D" id="1.10.150.320">
    <property type="entry name" value="Photosystem II 12 kDa extrinsic protein"/>
    <property type="match status" value="1"/>
</dbReference>
<accession>A0A853ZVV2</accession>
<dbReference type="Proteomes" id="UP000185990">
    <property type="component" value="Unassembled WGS sequence"/>
</dbReference>
<sequence>MRKAQQGIALITVLLVMSLALLICAGMLRSHRLALNSSAQQLHQLQLRQMGFAGEAWARQRLRDLPADSTAAVAAGQAWATGTPALAIDNGQIQVRIEDLAGYFNVSALLTKEPVDELTAQRWFRLQTGLNLAPIPASTFQGLSLSDISQLRQVPGVDSQWFARMQPWLVLLGKGAALNINTAPATLLATLEGVTPAMARRLVGERPAQGHARVEDFTFSPALVGLGINSQGLGIHSRWFRITTDVGLGQSRLRLESDMARDSKTGKWHLLQRRFMAPAHNEFSG</sequence>
<dbReference type="InterPro" id="IPR010994">
    <property type="entry name" value="RuvA_2-like"/>
</dbReference>